<proteinExistence type="predicted"/>
<reference evidence="1" key="1">
    <citation type="journal article" date="2021" name="PeerJ">
        <title>Extensive microbial diversity within the chicken gut microbiome revealed by metagenomics and culture.</title>
        <authorList>
            <person name="Gilroy R."/>
            <person name="Ravi A."/>
            <person name="Getino M."/>
            <person name="Pursley I."/>
            <person name="Horton D.L."/>
            <person name="Alikhan N.F."/>
            <person name="Baker D."/>
            <person name="Gharbi K."/>
            <person name="Hall N."/>
            <person name="Watson M."/>
            <person name="Adriaenssens E.M."/>
            <person name="Foster-Nyarko E."/>
            <person name="Jarju S."/>
            <person name="Secka A."/>
            <person name="Antonio M."/>
            <person name="Oren A."/>
            <person name="Chaudhuri R.R."/>
            <person name="La Ragione R."/>
            <person name="Hildebrand F."/>
            <person name="Pallen M.J."/>
        </authorList>
    </citation>
    <scope>NUCLEOTIDE SEQUENCE</scope>
    <source>
        <strain evidence="1">26628</strain>
    </source>
</reference>
<sequence length="152" mass="17460">MKEVLTVFVASSIRGPFENERASLATCALQLNGYREDRYIDTIECELEPQFVAPKGKQDELNEKLRQSDIALFLVGESLGEYTAQELEVAARAFRQAGRPRVVLRFREESSAQNRALFARCVEEGFDCACYRGTEDLWRWLQSVQEDDALWQ</sequence>
<evidence type="ECO:0000313" key="2">
    <source>
        <dbReference type="Proteomes" id="UP000824249"/>
    </source>
</evidence>
<dbReference type="AlphaFoldDB" id="A0A9D1VTG5"/>
<reference evidence="1" key="2">
    <citation type="submission" date="2021-04" db="EMBL/GenBank/DDBJ databases">
        <authorList>
            <person name="Gilroy R."/>
        </authorList>
    </citation>
    <scope>NUCLEOTIDE SEQUENCE</scope>
    <source>
        <strain evidence="1">26628</strain>
    </source>
</reference>
<organism evidence="1 2">
    <name type="scientific">Candidatus Borkfalkia faecigallinarum</name>
    <dbReference type="NCBI Taxonomy" id="2838509"/>
    <lineage>
        <taxon>Bacteria</taxon>
        <taxon>Bacillati</taxon>
        <taxon>Bacillota</taxon>
        <taxon>Clostridia</taxon>
        <taxon>Christensenellales</taxon>
        <taxon>Christensenellaceae</taxon>
        <taxon>Candidatus Borkfalkia</taxon>
    </lineage>
</organism>
<gene>
    <name evidence="1" type="ORF">H9737_01195</name>
</gene>
<comment type="caution">
    <text evidence="1">The sequence shown here is derived from an EMBL/GenBank/DDBJ whole genome shotgun (WGS) entry which is preliminary data.</text>
</comment>
<protein>
    <submittedName>
        <fullName evidence="1">Uncharacterized protein</fullName>
    </submittedName>
</protein>
<accession>A0A9D1VTG5</accession>
<evidence type="ECO:0000313" key="1">
    <source>
        <dbReference type="EMBL" id="HIX46290.1"/>
    </source>
</evidence>
<dbReference type="Proteomes" id="UP000824249">
    <property type="component" value="Unassembled WGS sequence"/>
</dbReference>
<name>A0A9D1VTG5_9FIRM</name>
<dbReference type="EMBL" id="DXFD01000016">
    <property type="protein sequence ID" value="HIX46290.1"/>
    <property type="molecule type" value="Genomic_DNA"/>
</dbReference>